<dbReference type="Proteomes" id="UP000230423">
    <property type="component" value="Unassembled WGS sequence"/>
</dbReference>
<dbReference type="OrthoDB" id="412780at2759"/>
<dbReference type="InterPro" id="IPR040094">
    <property type="entry name" value="Lbp1-4"/>
</dbReference>
<sequence>MIPEEFLNSHFIEAKEEHLDDFLAVRGAPWLVRKMIAGKLRKGQFLMKQNPDGGYIYTTADPSRNLQYRFNLGETFTDTGYDGKPHKITITMEGDKLKEVHLNLERDVGEDVFYFYFQNGVLVSECEACNNGKKAIWRREFVKKTSVVNRQRRDNEKRERLQDRIDEAAECRGRRDVERTDSVVVELFFTTGTPQVYNGADRTAGNSRSLCKMSAELNGMRELGKSTHTPVRYQTTVQADAIPS</sequence>
<keyword evidence="5" id="KW-1185">Reference proteome</keyword>
<dbReference type="CDD" id="cd00742">
    <property type="entry name" value="FABP"/>
    <property type="match status" value="1"/>
</dbReference>
<gene>
    <name evidence="4" type="ORF">TELCIR_01878</name>
</gene>
<dbReference type="InterPro" id="IPR010221">
    <property type="entry name" value="VCBS_dom"/>
</dbReference>
<evidence type="ECO:0000313" key="4">
    <source>
        <dbReference type="EMBL" id="PIO76043.1"/>
    </source>
</evidence>
<dbReference type="Gene3D" id="2.40.128.20">
    <property type="match status" value="1"/>
</dbReference>
<dbReference type="NCBIfam" id="TIGR01965">
    <property type="entry name" value="VCBS_repeat"/>
    <property type="match status" value="1"/>
</dbReference>
<dbReference type="PANTHER" id="PTHR22725">
    <property type="entry name" value="FATTY ACID-BINDING PROTEIN HOMOLOG 1-RELATED-RELATED"/>
    <property type="match status" value="1"/>
</dbReference>
<organism evidence="4 5">
    <name type="scientific">Teladorsagia circumcincta</name>
    <name type="common">Brown stomach worm</name>
    <name type="synonym">Ostertagia circumcincta</name>
    <dbReference type="NCBI Taxonomy" id="45464"/>
    <lineage>
        <taxon>Eukaryota</taxon>
        <taxon>Metazoa</taxon>
        <taxon>Ecdysozoa</taxon>
        <taxon>Nematoda</taxon>
        <taxon>Chromadorea</taxon>
        <taxon>Rhabditida</taxon>
        <taxon>Rhabditina</taxon>
        <taxon>Rhabditomorpha</taxon>
        <taxon>Strongyloidea</taxon>
        <taxon>Trichostrongylidae</taxon>
        <taxon>Teladorsagia</taxon>
    </lineage>
</organism>
<reference evidence="4 5" key="1">
    <citation type="submission" date="2015-09" db="EMBL/GenBank/DDBJ databases">
        <title>Draft genome of the parasitic nematode Teladorsagia circumcincta isolate WARC Sus (inbred).</title>
        <authorList>
            <person name="Mitreva M."/>
        </authorList>
    </citation>
    <scope>NUCLEOTIDE SEQUENCE [LARGE SCALE GENOMIC DNA]</scope>
    <source>
        <strain evidence="4 5">S</strain>
    </source>
</reference>
<evidence type="ECO:0000256" key="3">
    <source>
        <dbReference type="ARBA" id="ARBA00023121"/>
    </source>
</evidence>
<keyword evidence="3" id="KW-0446">Lipid-binding</keyword>
<dbReference type="AlphaFoldDB" id="A0A2G9V0N6"/>
<dbReference type="GO" id="GO:0008289">
    <property type="term" value="F:lipid binding"/>
    <property type="evidence" value="ECO:0007669"/>
    <property type="project" value="UniProtKB-KW"/>
</dbReference>
<evidence type="ECO:0000256" key="2">
    <source>
        <dbReference type="ARBA" id="ARBA00022448"/>
    </source>
</evidence>
<dbReference type="InterPro" id="IPR012674">
    <property type="entry name" value="Calycin"/>
</dbReference>
<accession>A0A2G9V0N6</accession>
<comment type="similarity">
    <text evidence="1">Belongs to the calycin superfamily. Fatty-acid binding protein (FABP) family.</text>
</comment>
<evidence type="ECO:0000313" key="5">
    <source>
        <dbReference type="Proteomes" id="UP000230423"/>
    </source>
</evidence>
<dbReference type="SUPFAM" id="SSF50814">
    <property type="entry name" value="Lipocalins"/>
    <property type="match status" value="1"/>
</dbReference>
<proteinExistence type="inferred from homology"/>
<protein>
    <submittedName>
        <fullName evidence="4">Uncharacterized protein</fullName>
    </submittedName>
</protein>
<dbReference type="EMBL" id="KZ345083">
    <property type="protein sequence ID" value="PIO76043.1"/>
    <property type="molecule type" value="Genomic_DNA"/>
</dbReference>
<keyword evidence="2" id="KW-0813">Transport</keyword>
<name>A0A2G9V0N6_TELCI</name>
<evidence type="ECO:0000256" key="1">
    <source>
        <dbReference type="ARBA" id="ARBA00008390"/>
    </source>
</evidence>
<dbReference type="PANTHER" id="PTHR22725:SF9">
    <property type="entry name" value="FATTY ACID-BINDING PROTEIN HOMOLOG 3"/>
    <property type="match status" value="1"/>
</dbReference>